<dbReference type="InterPro" id="IPR032675">
    <property type="entry name" value="LRR_dom_sf"/>
</dbReference>
<protein>
    <recommendedName>
        <fullName evidence="3">F-box domain-containing protein</fullName>
    </recommendedName>
</protein>
<reference evidence="1" key="1">
    <citation type="submission" date="2020-12" db="EMBL/GenBank/DDBJ databases">
        <title>Metabolic potential, ecology and presence of endohyphal bacteria is reflected in genomic diversity of Mucoromycotina.</title>
        <authorList>
            <person name="Muszewska A."/>
            <person name="Okrasinska A."/>
            <person name="Steczkiewicz K."/>
            <person name="Drgas O."/>
            <person name="Orlowska M."/>
            <person name="Perlinska-Lenart U."/>
            <person name="Aleksandrzak-Piekarczyk T."/>
            <person name="Szatraj K."/>
            <person name="Zielenkiewicz U."/>
            <person name="Pilsyk S."/>
            <person name="Malc E."/>
            <person name="Mieczkowski P."/>
            <person name="Kruszewska J.S."/>
            <person name="Biernat P."/>
            <person name="Pawlowska J."/>
        </authorList>
    </citation>
    <scope>NUCLEOTIDE SEQUENCE</scope>
    <source>
        <strain evidence="1">WA0000017839</strain>
    </source>
</reference>
<dbReference type="SUPFAM" id="SSF52047">
    <property type="entry name" value="RNI-like"/>
    <property type="match status" value="1"/>
</dbReference>
<accession>A0A8H7RB67</accession>
<dbReference type="Proteomes" id="UP000603453">
    <property type="component" value="Unassembled WGS sequence"/>
</dbReference>
<dbReference type="OrthoDB" id="61560at2759"/>
<gene>
    <name evidence="1" type="ORF">INT47_011857</name>
</gene>
<comment type="caution">
    <text evidence="1">The sequence shown here is derived from an EMBL/GenBank/DDBJ whole genome shotgun (WGS) entry which is preliminary data.</text>
</comment>
<evidence type="ECO:0000313" key="2">
    <source>
        <dbReference type="Proteomes" id="UP000603453"/>
    </source>
</evidence>
<keyword evidence="2" id="KW-1185">Reference proteome</keyword>
<dbReference type="EMBL" id="JAEPRD010000023">
    <property type="protein sequence ID" value="KAG2207737.1"/>
    <property type="molecule type" value="Genomic_DNA"/>
</dbReference>
<evidence type="ECO:0008006" key="3">
    <source>
        <dbReference type="Google" id="ProtNLM"/>
    </source>
</evidence>
<sequence>MMLLKHRINFLKKRPRVVKKKTAISIKCNTRQLPLEIQEIICFMVLGEDNSSSFALTAMRVCKTWASLVCERMYRKYQFQNYLQFIGFVNTISLDNPILPYNLYVKDIDLAPVNKYGVDVRVRKLIKYCPNIVTITLGHITSVKADTLQLMARYCRTVHTLQMGGIQSFPFMFDCDFSGMTGLRNLSLTTTPLQTSSLQSLPTSIRHLQLVQMDSIQPAELSDFLGRHSKLITLSIRRCKHITNNFAQLMAQLPLLKELEVYGPEINDSALRGLFDIPAVLHTLRVCHTQITDSTLDALTNGRLVIHHLNISNNANITKIGIEQLLRTKQLKKLTA</sequence>
<evidence type="ECO:0000313" key="1">
    <source>
        <dbReference type="EMBL" id="KAG2207737.1"/>
    </source>
</evidence>
<dbReference type="Gene3D" id="3.80.10.10">
    <property type="entry name" value="Ribonuclease Inhibitor"/>
    <property type="match status" value="1"/>
</dbReference>
<name>A0A8H7RB67_9FUNG</name>
<proteinExistence type="predicted"/>
<organism evidence="1 2">
    <name type="scientific">Mucor saturninus</name>
    <dbReference type="NCBI Taxonomy" id="64648"/>
    <lineage>
        <taxon>Eukaryota</taxon>
        <taxon>Fungi</taxon>
        <taxon>Fungi incertae sedis</taxon>
        <taxon>Mucoromycota</taxon>
        <taxon>Mucoromycotina</taxon>
        <taxon>Mucoromycetes</taxon>
        <taxon>Mucorales</taxon>
        <taxon>Mucorineae</taxon>
        <taxon>Mucoraceae</taxon>
        <taxon>Mucor</taxon>
    </lineage>
</organism>
<dbReference type="AlphaFoldDB" id="A0A8H7RB67"/>